<dbReference type="InterPro" id="IPR027476">
    <property type="entry name" value="DppA_N"/>
</dbReference>
<evidence type="ECO:0000313" key="4">
    <source>
        <dbReference type="Proteomes" id="UP000238312"/>
    </source>
</evidence>
<feature type="binding site" evidence="2">
    <location>
        <position position="70"/>
    </location>
    <ligand>
        <name>Zn(2+)</name>
        <dbReference type="ChEBI" id="CHEBI:29105"/>
        <label>2</label>
    </ligand>
</feature>
<keyword evidence="2" id="KW-0479">Metal-binding</keyword>
<evidence type="ECO:0000313" key="3">
    <source>
        <dbReference type="EMBL" id="PRX66249.1"/>
    </source>
</evidence>
<comment type="caution">
    <text evidence="3">The sequence shown here is derived from an EMBL/GenBank/DDBJ whole genome shotgun (WGS) entry which is preliminary data.</text>
</comment>
<evidence type="ECO:0000256" key="1">
    <source>
        <dbReference type="PIRSR" id="PIRSR015853-1"/>
    </source>
</evidence>
<dbReference type="Pfam" id="PF04951">
    <property type="entry name" value="Peptidase_M55"/>
    <property type="match status" value="1"/>
</dbReference>
<reference evidence="3 4" key="1">
    <citation type="submission" date="2018-03" db="EMBL/GenBank/DDBJ databases">
        <title>Genomic Encyclopedia of Type Strains, Phase III (KMG-III): the genomes of soil and plant-associated and newly described type strains.</title>
        <authorList>
            <person name="Whitman W."/>
        </authorList>
    </citation>
    <scope>NUCLEOTIDE SEQUENCE [LARGE SCALE GENOMIC DNA]</scope>
    <source>
        <strain evidence="3 4">CGMCC 4.7104</strain>
    </source>
</reference>
<dbReference type="CDD" id="cd08663">
    <property type="entry name" value="DAP_dppA_1"/>
    <property type="match status" value="1"/>
</dbReference>
<dbReference type="GO" id="GO:0046872">
    <property type="term" value="F:metal ion binding"/>
    <property type="evidence" value="ECO:0007669"/>
    <property type="project" value="UniProtKB-KW"/>
</dbReference>
<evidence type="ECO:0000256" key="2">
    <source>
        <dbReference type="PIRSR" id="PIRSR015853-2"/>
    </source>
</evidence>
<proteinExistence type="predicted"/>
<dbReference type="SUPFAM" id="SSF63992">
    <property type="entry name" value="Dipeptide transport protein"/>
    <property type="match status" value="1"/>
</dbReference>
<sequence length="288" mass="29565">MIGADTKIAGMRVFISVDMEGVAGVATLDQAVRGGTGYARAQRLMTAEADAAVRGAFDAGAEEVVVNDSHGSMDNLLHAELDPRAQVVTGSPKPLAMMQGITEGDAVALLVGYHAAAGERGVLAHSFSGTFREIRVNGAPVGELEVNALHAAALGVPVGLVTGDDLVCAAAAKALPGVRTVPVKRAAGFHAATSTHPSVAAERIRAAARDAVAGHAGLECPPVPDSLRIEIEFSTPLACDYAMYVPEARRLGGLGLVREVGSTEDLIRLISACLHLSAHATATVAARR</sequence>
<dbReference type="PIRSF" id="PIRSF015853">
    <property type="entry name" value="Pep_DppA"/>
    <property type="match status" value="1"/>
</dbReference>
<feature type="binding site" evidence="2">
    <location>
        <position position="18"/>
    </location>
    <ligand>
        <name>Zn(2+)</name>
        <dbReference type="ChEBI" id="CHEBI:29105"/>
        <label>1</label>
    </ligand>
</feature>
<organism evidence="3 4">
    <name type="scientific">Nonomuraea fuscirosea</name>
    <dbReference type="NCBI Taxonomy" id="1291556"/>
    <lineage>
        <taxon>Bacteria</taxon>
        <taxon>Bacillati</taxon>
        <taxon>Actinomycetota</taxon>
        <taxon>Actinomycetes</taxon>
        <taxon>Streptosporangiales</taxon>
        <taxon>Streptosporangiaceae</taxon>
        <taxon>Nonomuraea</taxon>
    </lineage>
</organism>
<dbReference type="EMBL" id="PVNG01000006">
    <property type="protein sequence ID" value="PRX66249.1"/>
    <property type="molecule type" value="Genomic_DNA"/>
</dbReference>
<accession>A0A2T0N2U4</accession>
<keyword evidence="4" id="KW-1185">Reference proteome</keyword>
<dbReference type="Proteomes" id="UP000238312">
    <property type="component" value="Unassembled WGS sequence"/>
</dbReference>
<feature type="active site" description="Nucleophile" evidence="1">
    <location>
        <position position="125"/>
    </location>
</feature>
<feature type="binding site" evidence="2">
    <location>
        <position position="18"/>
    </location>
    <ligand>
        <name>Zn(2+)</name>
        <dbReference type="ChEBI" id="CHEBI:29105"/>
        <label>2</label>
    </ligand>
</feature>
<dbReference type="InterPro" id="IPR036177">
    <property type="entry name" value="Peptidase_M55_sf"/>
</dbReference>
<name>A0A2T0N2U4_9ACTN</name>
<feature type="binding site" evidence="2">
    <location>
        <position position="20"/>
    </location>
    <ligand>
        <name>Zn(2+)</name>
        <dbReference type="ChEBI" id="CHEBI:29105"/>
        <label>1</label>
    </ligand>
</feature>
<dbReference type="Gene3D" id="3.30.1360.130">
    <property type="entry name" value="Dipeptide transport protein"/>
    <property type="match status" value="1"/>
</dbReference>
<feature type="binding site" evidence="2">
    <location>
        <position position="143"/>
    </location>
    <ligand>
        <name>Zn(2+)</name>
        <dbReference type="ChEBI" id="CHEBI:29105"/>
        <label>2</label>
    </ligand>
</feature>
<dbReference type="Gene3D" id="3.40.50.10780">
    <property type="entry name" value="Dipeptide transport protein"/>
    <property type="match status" value="1"/>
</dbReference>
<protein>
    <submittedName>
        <fullName evidence="3">D-amino peptidase</fullName>
    </submittedName>
</protein>
<gene>
    <name evidence="3" type="ORF">B0I32_106386</name>
</gene>
<dbReference type="AlphaFoldDB" id="A0A2T0N2U4"/>
<dbReference type="InterPro" id="IPR007035">
    <property type="entry name" value="Peptidase_M55"/>
</dbReference>
<feature type="binding site" evidence="2">
    <location>
        <position position="114"/>
    </location>
    <ligand>
        <name>Zn(2+)</name>
        <dbReference type="ChEBI" id="CHEBI:29105"/>
        <label>2</label>
    </ligand>
</feature>
<keyword evidence="2" id="KW-0862">Zinc</keyword>